<feature type="non-terminal residue" evidence="2">
    <location>
        <position position="1"/>
    </location>
</feature>
<dbReference type="Pfam" id="PF04461">
    <property type="entry name" value="YajQ"/>
    <property type="match status" value="1"/>
</dbReference>
<dbReference type="GO" id="GO:0005829">
    <property type="term" value="C:cytosol"/>
    <property type="evidence" value="ECO:0007669"/>
    <property type="project" value="TreeGrafter"/>
</dbReference>
<dbReference type="SUPFAM" id="SSF89963">
    <property type="entry name" value="YajQ-like"/>
    <property type="match status" value="1"/>
</dbReference>
<accession>A0A382I9E6</accession>
<dbReference type="EMBL" id="UINC01065999">
    <property type="protein sequence ID" value="SVB96236.1"/>
    <property type="molecule type" value="Genomic_DNA"/>
</dbReference>
<organism evidence="2">
    <name type="scientific">marine metagenome</name>
    <dbReference type="NCBI Taxonomy" id="408172"/>
    <lineage>
        <taxon>unclassified sequences</taxon>
        <taxon>metagenomes</taxon>
        <taxon>ecological metagenomes</taxon>
    </lineage>
</organism>
<sequence>EQTIAKKITADVKSSKIKVQVKINGNELRVDGKKKDDLQTVMQMIEEAKIGIPVQFVNYRD</sequence>
<dbReference type="PANTHER" id="PTHR30476">
    <property type="entry name" value="UPF0234 PROTEIN YAJQ"/>
    <property type="match status" value="1"/>
</dbReference>
<dbReference type="InterPro" id="IPR007551">
    <property type="entry name" value="YajQ/Smlt4090-like"/>
</dbReference>
<protein>
    <submittedName>
        <fullName evidence="2">Uncharacterized protein</fullName>
    </submittedName>
</protein>
<reference evidence="2" key="1">
    <citation type="submission" date="2018-05" db="EMBL/GenBank/DDBJ databases">
        <authorList>
            <person name="Lanie J.A."/>
            <person name="Ng W.-L."/>
            <person name="Kazmierczak K.M."/>
            <person name="Andrzejewski T.M."/>
            <person name="Davidsen T.M."/>
            <person name="Wayne K.J."/>
            <person name="Tettelin H."/>
            <person name="Glass J.I."/>
            <person name="Rusch D."/>
            <person name="Podicherti R."/>
            <person name="Tsui H.-C.T."/>
            <person name="Winkler M.E."/>
        </authorList>
    </citation>
    <scope>NUCLEOTIDE SEQUENCE</scope>
</reference>
<dbReference type="AlphaFoldDB" id="A0A382I9E6"/>
<dbReference type="Gene3D" id="3.30.70.860">
    <property type="match status" value="1"/>
</dbReference>
<keyword evidence="1" id="KW-0547">Nucleotide-binding</keyword>
<dbReference type="GO" id="GO:0000166">
    <property type="term" value="F:nucleotide binding"/>
    <property type="evidence" value="ECO:0007669"/>
    <property type="project" value="UniProtKB-KW"/>
</dbReference>
<name>A0A382I9E6_9ZZZZ</name>
<evidence type="ECO:0000256" key="1">
    <source>
        <dbReference type="ARBA" id="ARBA00022741"/>
    </source>
</evidence>
<dbReference type="InterPro" id="IPR035571">
    <property type="entry name" value="UPF0234-like_C"/>
</dbReference>
<gene>
    <name evidence="2" type="ORF">METZ01_LOCUS249090</name>
</gene>
<dbReference type="PANTHER" id="PTHR30476:SF0">
    <property type="entry name" value="UPF0234 PROTEIN YAJQ"/>
    <property type="match status" value="1"/>
</dbReference>
<evidence type="ECO:0000313" key="2">
    <source>
        <dbReference type="EMBL" id="SVB96236.1"/>
    </source>
</evidence>
<proteinExistence type="predicted"/>
<dbReference type="InterPro" id="IPR036183">
    <property type="entry name" value="YajQ-like_sf"/>
</dbReference>